<dbReference type="Pfam" id="PF01740">
    <property type="entry name" value="STAS"/>
    <property type="match status" value="1"/>
</dbReference>
<evidence type="ECO:0000313" key="8">
    <source>
        <dbReference type="Proteomes" id="UP000277871"/>
    </source>
</evidence>
<feature type="transmembrane region" description="Helical" evidence="5">
    <location>
        <begin position="103"/>
        <end position="122"/>
    </location>
</feature>
<feature type="transmembrane region" description="Helical" evidence="5">
    <location>
        <begin position="129"/>
        <end position="148"/>
    </location>
</feature>
<dbReference type="InterPro" id="IPR036513">
    <property type="entry name" value="STAS_dom_sf"/>
</dbReference>
<keyword evidence="8" id="KW-1185">Reference proteome</keyword>
<evidence type="ECO:0000256" key="1">
    <source>
        <dbReference type="ARBA" id="ARBA00004141"/>
    </source>
</evidence>
<feature type="transmembrane region" description="Helical" evidence="5">
    <location>
        <begin position="368"/>
        <end position="398"/>
    </location>
</feature>
<dbReference type="Gene3D" id="3.30.750.24">
    <property type="entry name" value="STAS domain"/>
    <property type="match status" value="1"/>
</dbReference>
<dbReference type="InterPro" id="IPR052706">
    <property type="entry name" value="Membrane-Transporter-like"/>
</dbReference>
<keyword evidence="4 5" id="KW-0472">Membrane</keyword>
<feature type="transmembrane region" description="Helical" evidence="5">
    <location>
        <begin position="49"/>
        <end position="72"/>
    </location>
</feature>
<dbReference type="PANTHER" id="PTHR43310:SF1">
    <property type="entry name" value="SULFATE TRANSPORTER YBAR-RELATED"/>
    <property type="match status" value="1"/>
</dbReference>
<dbReference type="PROSITE" id="PS50801">
    <property type="entry name" value="STAS"/>
    <property type="match status" value="1"/>
</dbReference>
<feature type="transmembrane region" description="Helical" evidence="5">
    <location>
        <begin position="331"/>
        <end position="348"/>
    </location>
</feature>
<dbReference type="InterPro" id="IPR011547">
    <property type="entry name" value="SLC26A/SulP_dom"/>
</dbReference>
<feature type="transmembrane region" description="Helical" evidence="5">
    <location>
        <begin position="275"/>
        <end position="296"/>
    </location>
</feature>
<dbReference type="SUPFAM" id="SSF52091">
    <property type="entry name" value="SpoIIaa-like"/>
    <property type="match status" value="1"/>
</dbReference>
<keyword evidence="2 5" id="KW-0812">Transmembrane</keyword>
<dbReference type="InterPro" id="IPR002645">
    <property type="entry name" value="STAS_dom"/>
</dbReference>
<keyword evidence="3 5" id="KW-1133">Transmembrane helix</keyword>
<feature type="transmembrane region" description="Helical" evidence="5">
    <location>
        <begin position="26"/>
        <end position="43"/>
    </location>
</feature>
<dbReference type="GO" id="GO:0016020">
    <property type="term" value="C:membrane"/>
    <property type="evidence" value="ECO:0007669"/>
    <property type="project" value="UniProtKB-SubCell"/>
</dbReference>
<dbReference type="Proteomes" id="UP000277871">
    <property type="component" value="Unassembled WGS sequence"/>
</dbReference>
<dbReference type="PANTHER" id="PTHR43310">
    <property type="entry name" value="SULFATE TRANSPORTER YBAR-RELATED"/>
    <property type="match status" value="1"/>
</dbReference>
<dbReference type="CDD" id="cd07042">
    <property type="entry name" value="STAS_SulP_like_sulfate_transporter"/>
    <property type="match status" value="1"/>
</dbReference>
<comment type="subcellular location">
    <subcellularLocation>
        <location evidence="1">Membrane</location>
        <topology evidence="1">Multi-pass membrane protein</topology>
    </subcellularLocation>
</comment>
<evidence type="ECO:0000256" key="4">
    <source>
        <dbReference type="ARBA" id="ARBA00023136"/>
    </source>
</evidence>
<evidence type="ECO:0000256" key="2">
    <source>
        <dbReference type="ARBA" id="ARBA00022692"/>
    </source>
</evidence>
<gene>
    <name evidence="7" type="ORF">EAE32_01585</name>
</gene>
<evidence type="ECO:0000256" key="5">
    <source>
        <dbReference type="SAM" id="Phobius"/>
    </source>
</evidence>
<dbReference type="RefSeq" id="WP_121863964.1">
    <property type="nucleotide sequence ID" value="NZ_RDEX01000001.1"/>
</dbReference>
<name>A0A3L9L5V5_9MICC</name>
<feature type="domain" description="STAS" evidence="6">
    <location>
        <begin position="407"/>
        <end position="500"/>
    </location>
</feature>
<feature type="transmembrane region" description="Helical" evidence="5">
    <location>
        <begin position="182"/>
        <end position="203"/>
    </location>
</feature>
<reference evidence="7 8" key="1">
    <citation type="submission" date="2018-10" db="EMBL/GenBank/DDBJ databases">
        <title>Kocuria tytonicola, new bacteria from the preen glands of American barn owls (Tyto furcata).</title>
        <authorList>
            <person name="Braun M.S."/>
            <person name="Wang E."/>
            <person name="Zimmermann S."/>
            <person name="Boutin S."/>
            <person name="Wagner H."/>
            <person name="Wink M."/>
        </authorList>
    </citation>
    <scope>NUCLEOTIDE SEQUENCE [LARGE SCALE GENOMIC DNA]</scope>
    <source>
        <strain evidence="7 8">473</strain>
    </source>
</reference>
<evidence type="ECO:0000256" key="3">
    <source>
        <dbReference type="ARBA" id="ARBA00022989"/>
    </source>
</evidence>
<sequence length="500" mass="52917">MSTTVATPPVSPVQRQSVLRTLRTPAWLRVEVLGALVVGLALIPEAIAFSVIAGVDPQVGLFAAAIMAMSLALTGGRPAMISAATGATALVMAPLVASHGVDHLVAAVLLAGVFQVVLGALGFARVMRFVPRAVMVGFVNALGILLFVPQLQELIGVPWAVYPVAAVALLIVFGLPRFTTAVPAPLVAILVLTPAVLLLGWHVPSVTDKGQLPSAWPHLVLPSVPLTWDTLRILTPYALTMAVVGIMESLMTAKLVDDITDTPSSKTRETWGQGVGNMVSALFGTMGGCGMIGQTMINVRSSGARTRISTFLSGVFLLVFVVLLGDVVGTIPMAALAAIMIFVAWATFDWQSVRPSTLRRMPLSETTVMLVTVAVTVGTHNLALGVAAGVLAAVIAFARRVAHVVSVERSLDDDAAVATYRVHGALFFASSNDLYAQFRYAEDPQRVVIDFADSHIWDASTVAALDSVVQKYQRHGTRVEVVNLNPESRRLRVRLSGSLS</sequence>
<dbReference type="Pfam" id="PF00916">
    <property type="entry name" value="Sulfate_transp"/>
    <property type="match status" value="2"/>
</dbReference>
<feature type="transmembrane region" description="Helical" evidence="5">
    <location>
        <begin position="154"/>
        <end position="175"/>
    </location>
</feature>
<dbReference type="AlphaFoldDB" id="A0A3L9L5V5"/>
<evidence type="ECO:0000259" key="6">
    <source>
        <dbReference type="PROSITE" id="PS50801"/>
    </source>
</evidence>
<organism evidence="7 8">
    <name type="scientific">Kocuria tytonicola</name>
    <dbReference type="NCBI Taxonomy" id="2055946"/>
    <lineage>
        <taxon>Bacteria</taxon>
        <taxon>Bacillati</taxon>
        <taxon>Actinomycetota</taxon>
        <taxon>Actinomycetes</taxon>
        <taxon>Micrococcales</taxon>
        <taxon>Micrococcaceae</taxon>
        <taxon>Kocuria</taxon>
    </lineage>
</organism>
<protein>
    <submittedName>
        <fullName evidence="7">SulP family inorganic anion transporter</fullName>
    </submittedName>
</protein>
<dbReference type="EMBL" id="RDEX01000001">
    <property type="protein sequence ID" value="RLY93961.1"/>
    <property type="molecule type" value="Genomic_DNA"/>
</dbReference>
<accession>A0A3L9L5V5</accession>
<proteinExistence type="predicted"/>
<comment type="caution">
    <text evidence="7">The sequence shown here is derived from an EMBL/GenBank/DDBJ whole genome shotgun (WGS) entry which is preliminary data.</text>
</comment>
<evidence type="ECO:0000313" key="7">
    <source>
        <dbReference type="EMBL" id="RLY93961.1"/>
    </source>
</evidence>